<evidence type="ECO:0000256" key="6">
    <source>
        <dbReference type="ARBA" id="ARBA00022701"/>
    </source>
</evidence>
<evidence type="ECO:0000256" key="2">
    <source>
        <dbReference type="ARBA" id="ARBA00004245"/>
    </source>
</evidence>
<evidence type="ECO:0000256" key="10">
    <source>
        <dbReference type="SAM" id="MobiDB-lite"/>
    </source>
</evidence>
<keyword evidence="7" id="KW-0206">Cytoskeleton</keyword>
<dbReference type="EnsemblPlants" id="Kaladp0024s0341.1.v1.1">
    <property type="protein sequence ID" value="Kaladp0024s0341.1.v1.1"/>
    <property type="gene ID" value="Kaladp0024s0341.v1.1"/>
</dbReference>
<evidence type="ECO:0000256" key="3">
    <source>
        <dbReference type="ARBA" id="ARBA00006187"/>
    </source>
</evidence>
<keyword evidence="5" id="KW-0597">Phosphoprotein</keyword>
<reference evidence="11" key="1">
    <citation type="submission" date="2021-01" db="UniProtKB">
        <authorList>
            <consortium name="EnsemblPlants"/>
        </authorList>
    </citation>
    <scope>IDENTIFICATION</scope>
</reference>
<evidence type="ECO:0000256" key="4">
    <source>
        <dbReference type="ARBA" id="ARBA00022490"/>
    </source>
</evidence>
<dbReference type="GO" id="GO:0005819">
    <property type="term" value="C:spindle"/>
    <property type="evidence" value="ECO:0007669"/>
    <property type="project" value="TreeGrafter"/>
</dbReference>
<dbReference type="PANTHER" id="PTHR19321">
    <property type="entry name" value="PROTEIN REGULATOR OF CYTOKINESIS 1 PRC1-RELATED"/>
    <property type="match status" value="1"/>
</dbReference>
<dbReference type="Gene3D" id="1.20.58.1520">
    <property type="match status" value="1"/>
</dbReference>
<feature type="coiled-coil region" evidence="9">
    <location>
        <begin position="49"/>
        <end position="76"/>
    </location>
</feature>
<evidence type="ECO:0000313" key="11">
    <source>
        <dbReference type="EnsemblPlants" id="Kaladp0024s0341.2.v1.1"/>
    </source>
</evidence>
<keyword evidence="4" id="KW-0963">Cytoplasm</keyword>
<comment type="similarity">
    <text evidence="3">Belongs to the MAP65/ASE1 family.</text>
</comment>
<organism evidence="11 12">
    <name type="scientific">Kalanchoe fedtschenkoi</name>
    <name type="common">Lavender scallops</name>
    <name type="synonym">South American air plant</name>
    <dbReference type="NCBI Taxonomy" id="63787"/>
    <lineage>
        <taxon>Eukaryota</taxon>
        <taxon>Viridiplantae</taxon>
        <taxon>Streptophyta</taxon>
        <taxon>Embryophyta</taxon>
        <taxon>Tracheophyta</taxon>
        <taxon>Spermatophyta</taxon>
        <taxon>Magnoliopsida</taxon>
        <taxon>eudicotyledons</taxon>
        <taxon>Gunneridae</taxon>
        <taxon>Pentapetalae</taxon>
        <taxon>Saxifragales</taxon>
        <taxon>Crassulaceae</taxon>
        <taxon>Kalanchoe</taxon>
    </lineage>
</organism>
<dbReference type="AlphaFoldDB" id="A0A7N0T6C1"/>
<dbReference type="GO" id="GO:0000226">
    <property type="term" value="P:microtubule cytoskeleton organization"/>
    <property type="evidence" value="ECO:0007669"/>
    <property type="project" value="InterPro"/>
</dbReference>
<dbReference type="GO" id="GO:0005737">
    <property type="term" value="C:cytoplasm"/>
    <property type="evidence" value="ECO:0007669"/>
    <property type="project" value="TreeGrafter"/>
</dbReference>
<feature type="region of interest" description="Disordered" evidence="10">
    <location>
        <begin position="595"/>
        <end position="616"/>
    </location>
</feature>
<dbReference type="Gramene" id="Kaladp0024s0341.1.v1.1">
    <property type="protein sequence ID" value="Kaladp0024s0341.1.v1.1"/>
    <property type="gene ID" value="Kaladp0024s0341.v1.1"/>
</dbReference>
<evidence type="ECO:0000256" key="8">
    <source>
        <dbReference type="ARBA" id="ARBA00023242"/>
    </source>
</evidence>
<keyword evidence="8" id="KW-0539">Nucleus</keyword>
<accession>A0A7N0T6C1</accession>
<protein>
    <submittedName>
        <fullName evidence="11">Uncharacterized protein</fullName>
    </submittedName>
</protein>
<evidence type="ECO:0000256" key="5">
    <source>
        <dbReference type="ARBA" id="ARBA00022553"/>
    </source>
</evidence>
<dbReference type="EnsemblPlants" id="Kaladp0024s0341.2.v1.1">
    <property type="protein sequence ID" value="Kaladp0024s0341.2.v1.1"/>
    <property type="gene ID" value="Kaladp0024s0341.v1.1"/>
</dbReference>
<dbReference type="GO" id="GO:0005874">
    <property type="term" value="C:microtubule"/>
    <property type="evidence" value="ECO:0007669"/>
    <property type="project" value="UniProtKB-KW"/>
</dbReference>
<evidence type="ECO:0000256" key="7">
    <source>
        <dbReference type="ARBA" id="ARBA00023212"/>
    </source>
</evidence>
<dbReference type="GO" id="GO:0005634">
    <property type="term" value="C:nucleus"/>
    <property type="evidence" value="ECO:0007669"/>
    <property type="project" value="UniProtKB-SubCell"/>
</dbReference>
<proteinExistence type="inferred from homology"/>
<feature type="region of interest" description="Disordered" evidence="10">
    <location>
        <begin position="493"/>
        <end position="551"/>
    </location>
</feature>
<keyword evidence="12" id="KW-1185">Reference proteome</keyword>
<dbReference type="GO" id="GO:0008017">
    <property type="term" value="F:microtubule binding"/>
    <property type="evidence" value="ECO:0007669"/>
    <property type="project" value="InterPro"/>
</dbReference>
<keyword evidence="9" id="KW-0175">Coiled coil</keyword>
<sequence>MSSCEKDQLLPVETNCGSLLYELQIIWDEVGEPDSERDKMLLELEQECLQVYRRKVDQANRCRAQLRQTIADYEAELAAICSVLGERPVHFRQSEQKLGSLKEELQVIIPQVEEMRRRKSERKGQFVEVIYEMQKILIEIKGSKDNGHPEVIIDESDLSVAKMEDLRGQLHALQNEKSDRLHTVASHVNTLNSICLVLGLDINHVVKEVHPSLCEPEGVKSISDDTIKQLAVAIERLREVKLQRMQKLQDLATTLLELWNLMDTPAEEQQVFQNATRNIAALEEEFIEPNILSSEFINYIEEEVRRLEEMKASKMKELVMKKRTELDEICRKAHLVPEYSAMEYAMEAIDKGVVDSAYVLEQIELQIGKVKVEALSKKEILERVEKWTTACEEECWLEEYNRDENRYNAGRGAHLTLKRAEKARALVNKIPAMVDALVSKTRAWENENGNEFTYDGIPLLSMLEKYTILREEKEQERRRQRDQKKLQGQLIAEQEALYGSKPSPSKPQSVRKAPRMSTGGASSRRLSLGAAVHQTPKRDSLHYTKAIPHTSTKNNDRLLQFEQLIHNQEDTYVAPSAGRRELDIASLPVKKHSFNDTNALENTPMKREPFSPVSSFASSKEGNISNMHGDLNRPTCGEALQQTTLMNSNAPPFSTPSKFISVADTENQNPTMIPPPSVPYTPKTMSVVPMLTGNTPVPPNHRSMKVVDVEYSFEEIRLGFKIANA</sequence>
<dbReference type="OMA" id="WLFACDE"/>
<comment type="subcellular location">
    <subcellularLocation>
        <location evidence="2">Cytoplasm</location>
        <location evidence="2">Cytoskeleton</location>
    </subcellularLocation>
    <subcellularLocation>
        <location evidence="1">Nucleus</location>
    </subcellularLocation>
</comment>
<evidence type="ECO:0000256" key="9">
    <source>
        <dbReference type="SAM" id="Coils"/>
    </source>
</evidence>
<dbReference type="Gramene" id="Kaladp0024s0341.2.v1.1">
    <property type="protein sequence ID" value="Kaladp0024s0341.2.v1.1"/>
    <property type="gene ID" value="Kaladp0024s0341.v1.1"/>
</dbReference>
<dbReference type="Proteomes" id="UP000594263">
    <property type="component" value="Unplaced"/>
</dbReference>
<name>A0A7N0T6C1_KALFE</name>
<keyword evidence="6" id="KW-0493">Microtubule</keyword>
<dbReference type="InterPro" id="IPR007145">
    <property type="entry name" value="MAP65_Ase1_PRC1"/>
</dbReference>
<dbReference type="Pfam" id="PF03999">
    <property type="entry name" value="MAP65_ASE1"/>
    <property type="match status" value="1"/>
</dbReference>
<evidence type="ECO:0000313" key="12">
    <source>
        <dbReference type="Proteomes" id="UP000594263"/>
    </source>
</evidence>
<dbReference type="PANTHER" id="PTHR19321:SF7">
    <property type="entry name" value="65-KDA MICROTUBULE-ASSOCIATED PROTEIN 3"/>
    <property type="match status" value="1"/>
</dbReference>
<dbReference type="FunFam" id="1.20.58.1520:FF:000002">
    <property type="entry name" value="65-kDa microtubule-associated protein 6"/>
    <property type="match status" value="1"/>
</dbReference>
<evidence type="ECO:0000256" key="1">
    <source>
        <dbReference type="ARBA" id="ARBA00004123"/>
    </source>
</evidence>